<dbReference type="InterPro" id="IPR015168">
    <property type="entry name" value="SsuA/THI5"/>
</dbReference>
<sequence length="350" mass="35976">MRIGLTSVAAGLAVALFAAGCSSSAESDEAGSSSQPTLKVVTGSPAVGHGLYYVAKNEGLFEKNGLNVEQVSGGASNASALLVSGRADVWVGATPVALPLAAQGKHVSVVFGSSTAGLTGSTLIGANGMTLDALKDKGSDCRIATTSPGTTLYGWLVEVTKSVGLKCDYAVMDNLPALTASVTNGSADAAVTLADQAWMVTEKGQAVMLINPLAMTAEERDDLVPMKPFPLGAMLGIREDLSGKSEAVARYTKALRDAAEIVHNSTPEQLAEILKRDPDFASGDAESMAVAWADLKTRTPSGPAAGQITEADWQEAVEGIKGWGLTGFSSDDPKLAYSEVVDMTYLNGAS</sequence>
<evidence type="ECO:0000313" key="6">
    <source>
        <dbReference type="EMBL" id="QSE90649.1"/>
    </source>
</evidence>
<reference evidence="6 7" key="1">
    <citation type="journal article" date="2021" name="Microbiol. Resour. Announc.">
        <title>Complete Genome Sequences of Two Rhodococcus sp. Strains with Large and Linear Chromosomes, Isolated from Apple Rhizosphere.</title>
        <authorList>
            <person name="Benning S."/>
            <person name="Brugnone N."/>
            <person name="Siani R."/>
            <person name="Kublik S."/>
            <person name="Schloter M."/>
            <person name="Rad V."/>
        </authorList>
    </citation>
    <scope>NUCLEOTIDE SEQUENCE [LARGE SCALE GENOMIC DNA]</scope>
    <source>
        <strain evidence="6 7">R79</strain>
    </source>
</reference>
<evidence type="ECO:0000256" key="2">
    <source>
        <dbReference type="ARBA" id="ARBA00010742"/>
    </source>
</evidence>
<dbReference type="SUPFAM" id="SSF53850">
    <property type="entry name" value="Periplasmic binding protein-like II"/>
    <property type="match status" value="1"/>
</dbReference>
<dbReference type="Pfam" id="PF09084">
    <property type="entry name" value="NMT1"/>
    <property type="match status" value="1"/>
</dbReference>
<gene>
    <name evidence="6" type="ORF">JWS13_19500</name>
</gene>
<accession>A0A974W448</accession>
<feature type="chain" id="PRO_5045861844" evidence="4">
    <location>
        <begin position="28"/>
        <end position="350"/>
    </location>
</feature>
<keyword evidence="7" id="KW-1185">Reference proteome</keyword>
<evidence type="ECO:0000256" key="4">
    <source>
        <dbReference type="SAM" id="SignalP"/>
    </source>
</evidence>
<evidence type="ECO:0000256" key="3">
    <source>
        <dbReference type="ARBA" id="ARBA00022729"/>
    </source>
</evidence>
<reference evidence="6 7" key="2">
    <citation type="journal article" date="2022" name="Arch. Microbiol.">
        <title>Rhodococcus pseudokoreensis sp. nov. isolated from the rhizosphere of young M26 apple rootstocks.</title>
        <authorList>
            <person name="Kampfer P."/>
            <person name="Glaeser S.P."/>
            <person name="Blom J."/>
            <person name="Wolf J."/>
            <person name="Benning S."/>
            <person name="Schloter M."/>
            <person name="Neumann-Schaal M."/>
        </authorList>
    </citation>
    <scope>NUCLEOTIDE SEQUENCE [LARGE SCALE GENOMIC DNA]</scope>
    <source>
        <strain evidence="6 7">R79</strain>
    </source>
</reference>
<comment type="similarity">
    <text evidence="2">Belongs to the bacterial solute-binding protein SsuA/TauA family.</text>
</comment>
<dbReference type="Proteomes" id="UP000662986">
    <property type="component" value="Chromosome"/>
</dbReference>
<keyword evidence="3 4" id="KW-0732">Signal</keyword>
<evidence type="ECO:0000256" key="1">
    <source>
        <dbReference type="ARBA" id="ARBA00004418"/>
    </source>
</evidence>
<dbReference type="PANTHER" id="PTHR30024">
    <property type="entry name" value="ALIPHATIC SULFONATES-BINDING PROTEIN-RELATED"/>
    <property type="match status" value="1"/>
</dbReference>
<dbReference type="Gene3D" id="3.40.190.10">
    <property type="entry name" value="Periplasmic binding protein-like II"/>
    <property type="match status" value="2"/>
</dbReference>
<dbReference type="PROSITE" id="PS51257">
    <property type="entry name" value="PROKAR_LIPOPROTEIN"/>
    <property type="match status" value="1"/>
</dbReference>
<dbReference type="PANTHER" id="PTHR30024:SF47">
    <property type="entry name" value="TAURINE-BINDING PERIPLASMIC PROTEIN"/>
    <property type="match status" value="1"/>
</dbReference>
<evidence type="ECO:0000313" key="7">
    <source>
        <dbReference type="Proteomes" id="UP000662986"/>
    </source>
</evidence>
<dbReference type="RefSeq" id="WP_206007075.1">
    <property type="nucleotide sequence ID" value="NZ_CP070619.1"/>
</dbReference>
<comment type="subcellular location">
    <subcellularLocation>
        <location evidence="1">Periplasm</location>
    </subcellularLocation>
</comment>
<protein>
    <submittedName>
        <fullName evidence="6">ABC transporter substrate-binding protein</fullName>
    </submittedName>
</protein>
<feature type="domain" description="SsuA/THI5-like" evidence="5">
    <location>
        <begin position="49"/>
        <end position="209"/>
    </location>
</feature>
<evidence type="ECO:0000259" key="5">
    <source>
        <dbReference type="Pfam" id="PF09084"/>
    </source>
</evidence>
<dbReference type="EMBL" id="CP070619">
    <property type="protein sequence ID" value="QSE90649.1"/>
    <property type="molecule type" value="Genomic_DNA"/>
</dbReference>
<feature type="signal peptide" evidence="4">
    <location>
        <begin position="1"/>
        <end position="27"/>
    </location>
</feature>
<proteinExistence type="inferred from homology"/>
<name>A0A974W448_9NOCA</name>
<organism evidence="6 7">
    <name type="scientific">Rhodococcus pseudokoreensis</name>
    <dbReference type="NCBI Taxonomy" id="2811421"/>
    <lineage>
        <taxon>Bacteria</taxon>
        <taxon>Bacillati</taxon>
        <taxon>Actinomycetota</taxon>
        <taxon>Actinomycetes</taxon>
        <taxon>Mycobacteriales</taxon>
        <taxon>Nocardiaceae</taxon>
        <taxon>Rhodococcus</taxon>
    </lineage>
</organism>